<reference evidence="1 2" key="1">
    <citation type="submission" date="2007-06" db="EMBL/GenBank/DDBJ databases">
        <authorList>
            <person name="Shimkets L."/>
            <person name="Ferriera S."/>
            <person name="Johnson J."/>
            <person name="Kravitz S."/>
            <person name="Beeson K."/>
            <person name="Sutton G."/>
            <person name="Rogers Y.-H."/>
            <person name="Friedman R."/>
            <person name="Frazier M."/>
            <person name="Venter J.C."/>
        </authorList>
    </citation>
    <scope>NUCLEOTIDE SEQUENCE [LARGE SCALE GENOMIC DNA]</scope>
    <source>
        <strain evidence="1 2">SIR-1</strain>
    </source>
</reference>
<dbReference type="Proteomes" id="UP000005801">
    <property type="component" value="Unassembled WGS sequence"/>
</dbReference>
<dbReference type="STRING" id="391625.PPSIR1_00430"/>
<dbReference type="AlphaFoldDB" id="A6G7E4"/>
<sequence length="187" mass="20592">MQPDRVLLNCHEAPGDIPPAMRTTMFKSTASLPAFILSALFAQLCWASAAQAGPCMKNYDHRAKYPALSNIDTDSIGEHSELTIYVQDHEAVAEIDGCFYTITDEPLELDPAEQVTLNFVFIDLLSTELLLHTQDGTTFVLQPGGGYFEFTLTYGIGASLAFPMSPHEAPYVPIIVRKPKEPEQEPS</sequence>
<name>A6G7E4_9BACT</name>
<dbReference type="EMBL" id="ABCS01000034">
    <property type="protein sequence ID" value="EDM78153.1"/>
    <property type="molecule type" value="Genomic_DNA"/>
</dbReference>
<evidence type="ECO:0000313" key="2">
    <source>
        <dbReference type="Proteomes" id="UP000005801"/>
    </source>
</evidence>
<accession>A6G7E4</accession>
<protein>
    <submittedName>
        <fullName evidence="1">Uncharacterized protein</fullName>
    </submittedName>
</protein>
<proteinExistence type="predicted"/>
<organism evidence="1 2">
    <name type="scientific">Plesiocystis pacifica SIR-1</name>
    <dbReference type="NCBI Taxonomy" id="391625"/>
    <lineage>
        <taxon>Bacteria</taxon>
        <taxon>Pseudomonadati</taxon>
        <taxon>Myxococcota</taxon>
        <taxon>Polyangia</taxon>
        <taxon>Nannocystales</taxon>
        <taxon>Nannocystaceae</taxon>
        <taxon>Plesiocystis</taxon>
    </lineage>
</organism>
<gene>
    <name evidence="1" type="ORF">PPSIR1_00430</name>
</gene>
<evidence type="ECO:0000313" key="1">
    <source>
        <dbReference type="EMBL" id="EDM78153.1"/>
    </source>
</evidence>
<comment type="caution">
    <text evidence="1">The sequence shown here is derived from an EMBL/GenBank/DDBJ whole genome shotgun (WGS) entry which is preliminary data.</text>
</comment>
<keyword evidence="2" id="KW-1185">Reference proteome</keyword>